<accession>A0AA36I7G4</accession>
<evidence type="ECO:0000256" key="1">
    <source>
        <dbReference type="SAM" id="MobiDB-lite"/>
    </source>
</evidence>
<organism evidence="2 3">
    <name type="scientific">Effrenium voratum</name>
    <dbReference type="NCBI Taxonomy" id="2562239"/>
    <lineage>
        <taxon>Eukaryota</taxon>
        <taxon>Sar</taxon>
        <taxon>Alveolata</taxon>
        <taxon>Dinophyceae</taxon>
        <taxon>Suessiales</taxon>
        <taxon>Symbiodiniaceae</taxon>
        <taxon>Effrenium</taxon>
    </lineage>
</organism>
<reference evidence="2" key="1">
    <citation type="submission" date="2023-08" db="EMBL/GenBank/DDBJ databases">
        <authorList>
            <person name="Chen Y."/>
            <person name="Shah S."/>
            <person name="Dougan E. K."/>
            <person name="Thang M."/>
            <person name="Chan C."/>
        </authorList>
    </citation>
    <scope>NUCLEOTIDE SEQUENCE</scope>
</reference>
<dbReference type="Proteomes" id="UP001178507">
    <property type="component" value="Unassembled WGS sequence"/>
</dbReference>
<comment type="caution">
    <text evidence="2">The sequence shown here is derived from an EMBL/GenBank/DDBJ whole genome shotgun (WGS) entry which is preliminary data.</text>
</comment>
<feature type="compositionally biased region" description="Basic and acidic residues" evidence="1">
    <location>
        <begin position="29"/>
        <end position="40"/>
    </location>
</feature>
<sequence length="211" mass="22802">MSHDTDSDSNSAPRGKRDMRAELAAWRQARAERSQQEPRRPKALPPKPEAWMGSVNVRSRVDAENIMPQPNKGDATPARCRSPRAHGPGLTPSCPSCPGSPREALRPRSPRARPKVPMPTGWADGSQTPPAPAPLPAQVCLEDCLAAYEEGATCRAPPNSPALGSLTPALKAAWQELEQDMEARAAELPRLMLEAAVERVPQLLENSTEAD</sequence>
<dbReference type="EMBL" id="CAUJNA010000874">
    <property type="protein sequence ID" value="CAJ1382132.1"/>
    <property type="molecule type" value="Genomic_DNA"/>
</dbReference>
<proteinExistence type="predicted"/>
<evidence type="ECO:0000313" key="3">
    <source>
        <dbReference type="Proteomes" id="UP001178507"/>
    </source>
</evidence>
<gene>
    <name evidence="2" type="ORF">EVOR1521_LOCUS9585</name>
</gene>
<evidence type="ECO:0000313" key="2">
    <source>
        <dbReference type="EMBL" id="CAJ1382132.1"/>
    </source>
</evidence>
<name>A0AA36I7G4_9DINO</name>
<keyword evidence="3" id="KW-1185">Reference proteome</keyword>
<dbReference type="AlphaFoldDB" id="A0AA36I7G4"/>
<protein>
    <submittedName>
        <fullName evidence="2">Uncharacterized protein</fullName>
    </submittedName>
</protein>
<feature type="region of interest" description="Disordered" evidence="1">
    <location>
        <begin position="1"/>
        <end position="134"/>
    </location>
</feature>